<evidence type="ECO:0000256" key="1">
    <source>
        <dbReference type="ARBA" id="ARBA00009437"/>
    </source>
</evidence>
<reference evidence="6 7" key="1">
    <citation type="journal article" date="2015" name="Genome Announc.">
        <title>Expanding the biotechnology potential of lactobacilli through comparative genomics of 213 strains and associated genera.</title>
        <authorList>
            <person name="Sun Z."/>
            <person name="Harris H.M."/>
            <person name="McCann A."/>
            <person name="Guo C."/>
            <person name="Argimon S."/>
            <person name="Zhang W."/>
            <person name="Yang X."/>
            <person name="Jeffery I.B."/>
            <person name="Cooney J.C."/>
            <person name="Kagawa T.F."/>
            <person name="Liu W."/>
            <person name="Song Y."/>
            <person name="Salvetti E."/>
            <person name="Wrobel A."/>
            <person name="Rasinkangas P."/>
            <person name="Parkhill J."/>
            <person name="Rea M.C."/>
            <person name="O'Sullivan O."/>
            <person name="Ritari J."/>
            <person name="Douillard F.P."/>
            <person name="Paul Ross R."/>
            <person name="Yang R."/>
            <person name="Briner A.E."/>
            <person name="Felis G.E."/>
            <person name="de Vos W.M."/>
            <person name="Barrangou R."/>
            <person name="Klaenhammer T.R."/>
            <person name="Caufield P.W."/>
            <person name="Cui Y."/>
            <person name="Zhang H."/>
            <person name="O'Toole P.W."/>
        </authorList>
    </citation>
    <scope>NUCLEOTIDE SEQUENCE [LARGE SCALE GENOMIC DNA]</scope>
    <source>
        <strain evidence="6 7">DSM 21115</strain>
    </source>
</reference>
<accession>A0A0R2NXF2</accession>
<keyword evidence="3" id="KW-0238">DNA-binding</keyword>
<dbReference type="Gene3D" id="3.40.190.290">
    <property type="match status" value="1"/>
</dbReference>
<dbReference type="InterPro" id="IPR050950">
    <property type="entry name" value="HTH-type_LysR_regulators"/>
</dbReference>
<dbReference type="InterPro" id="IPR005119">
    <property type="entry name" value="LysR_subst-bd"/>
</dbReference>
<dbReference type="GO" id="GO:0005829">
    <property type="term" value="C:cytosol"/>
    <property type="evidence" value="ECO:0007669"/>
    <property type="project" value="TreeGrafter"/>
</dbReference>
<dbReference type="GO" id="GO:0003677">
    <property type="term" value="F:DNA binding"/>
    <property type="evidence" value="ECO:0007669"/>
    <property type="project" value="UniProtKB-KW"/>
</dbReference>
<organism evidence="6 7">
    <name type="scientific">Lactiplantibacillus fabifermentans DSM 21115</name>
    <dbReference type="NCBI Taxonomy" id="1413187"/>
    <lineage>
        <taxon>Bacteria</taxon>
        <taxon>Bacillati</taxon>
        <taxon>Bacillota</taxon>
        <taxon>Bacilli</taxon>
        <taxon>Lactobacillales</taxon>
        <taxon>Lactobacillaceae</taxon>
        <taxon>Lactiplantibacillus</taxon>
    </lineage>
</organism>
<dbReference type="SUPFAM" id="SSF53850">
    <property type="entry name" value="Periplasmic binding protein-like II"/>
    <property type="match status" value="1"/>
</dbReference>
<evidence type="ECO:0000256" key="4">
    <source>
        <dbReference type="ARBA" id="ARBA00023163"/>
    </source>
</evidence>
<dbReference type="PANTHER" id="PTHR30419">
    <property type="entry name" value="HTH-TYPE TRANSCRIPTIONAL REGULATOR YBHD"/>
    <property type="match status" value="1"/>
</dbReference>
<dbReference type="EMBL" id="AYGX02000029">
    <property type="protein sequence ID" value="KRO28864.1"/>
    <property type="molecule type" value="Genomic_DNA"/>
</dbReference>
<evidence type="ECO:0000256" key="2">
    <source>
        <dbReference type="ARBA" id="ARBA00023015"/>
    </source>
</evidence>
<evidence type="ECO:0000259" key="5">
    <source>
        <dbReference type="PROSITE" id="PS50931"/>
    </source>
</evidence>
<name>A0A0R2NXF2_9LACO</name>
<comment type="similarity">
    <text evidence="1">Belongs to the LysR transcriptional regulatory family.</text>
</comment>
<keyword evidence="2" id="KW-0805">Transcription regulation</keyword>
<keyword evidence="7" id="KW-1185">Reference proteome</keyword>
<protein>
    <submittedName>
        <fullName evidence="6">Transcription regulator</fullName>
    </submittedName>
</protein>
<proteinExistence type="inferred from homology"/>
<dbReference type="PROSITE" id="PS50931">
    <property type="entry name" value="HTH_LYSR"/>
    <property type="match status" value="1"/>
</dbReference>
<dbReference type="Gene3D" id="1.10.10.10">
    <property type="entry name" value="Winged helix-like DNA-binding domain superfamily/Winged helix DNA-binding domain"/>
    <property type="match status" value="1"/>
</dbReference>
<sequence length="294" mass="33262">MNIKDLSYYVALTEQKNFSAVAAQFNVSQPTISAAIKRLEAELRTKLLLRGNPHQPIQITATGNQVLVHARQILAEAQLMRIEVAHIDHDQLSIGMPPIIEIAYFPQVARQLPTSIFNQIEPVSQGSLAVLTNLKNGQLDLALLGYLDELDEPDITVERFDQQPFTIVVARNHPLAQQPRLAFKQLQHYPFVALKHHFVHRQAFQRLARQNHIQPPIIFESNEIQSVLNMVANQVGIALMSQAVPIDDRQLVRIPLTDTTVPQFNVGLAYRRSTQFSPVQSQLVNQIRQAFKNQ</sequence>
<dbReference type="GO" id="GO:0003700">
    <property type="term" value="F:DNA-binding transcription factor activity"/>
    <property type="evidence" value="ECO:0007669"/>
    <property type="project" value="InterPro"/>
</dbReference>
<dbReference type="SUPFAM" id="SSF46785">
    <property type="entry name" value="Winged helix' DNA-binding domain"/>
    <property type="match status" value="1"/>
</dbReference>
<dbReference type="PRINTS" id="PR00039">
    <property type="entry name" value="HTHLYSR"/>
</dbReference>
<dbReference type="RefSeq" id="WP_024624722.1">
    <property type="nucleotide sequence ID" value="NZ_AYGX02000029.1"/>
</dbReference>
<dbReference type="InterPro" id="IPR036388">
    <property type="entry name" value="WH-like_DNA-bd_sf"/>
</dbReference>
<dbReference type="Pfam" id="PF00126">
    <property type="entry name" value="HTH_1"/>
    <property type="match status" value="1"/>
</dbReference>
<dbReference type="AlphaFoldDB" id="A0A0R2NXF2"/>
<evidence type="ECO:0000313" key="6">
    <source>
        <dbReference type="EMBL" id="KRO28864.1"/>
    </source>
</evidence>
<evidence type="ECO:0000313" key="7">
    <source>
        <dbReference type="Proteomes" id="UP000050920"/>
    </source>
</evidence>
<dbReference type="Proteomes" id="UP000050920">
    <property type="component" value="Unassembled WGS sequence"/>
</dbReference>
<dbReference type="InterPro" id="IPR036390">
    <property type="entry name" value="WH_DNA-bd_sf"/>
</dbReference>
<gene>
    <name evidence="6" type="ORF">DY78_GL001896</name>
</gene>
<dbReference type="InterPro" id="IPR000847">
    <property type="entry name" value="LysR_HTH_N"/>
</dbReference>
<comment type="caution">
    <text evidence="6">The sequence shown here is derived from an EMBL/GenBank/DDBJ whole genome shotgun (WGS) entry which is preliminary data.</text>
</comment>
<dbReference type="Pfam" id="PF03466">
    <property type="entry name" value="LysR_substrate"/>
    <property type="match status" value="1"/>
</dbReference>
<keyword evidence="4" id="KW-0804">Transcription</keyword>
<evidence type="ECO:0000256" key="3">
    <source>
        <dbReference type="ARBA" id="ARBA00023125"/>
    </source>
</evidence>
<feature type="domain" description="HTH lysR-type" evidence="5">
    <location>
        <begin position="1"/>
        <end position="60"/>
    </location>
</feature>